<evidence type="ECO:0000313" key="8">
    <source>
        <dbReference type="Proteomes" id="UP000286097"/>
    </source>
</evidence>
<protein>
    <recommendedName>
        <fullName evidence="4">Crinkler effector protein N-terminal domain-containing protein</fullName>
    </recommendedName>
</protein>
<evidence type="ECO:0000256" key="3">
    <source>
        <dbReference type="ARBA" id="ARBA00022525"/>
    </source>
</evidence>
<dbReference type="Proteomes" id="UP000282087">
    <property type="component" value="Unassembled WGS sequence"/>
</dbReference>
<proteinExistence type="predicted"/>
<dbReference type="Proteomes" id="UP000286097">
    <property type="component" value="Unassembled WGS sequence"/>
</dbReference>
<sequence>MLKLFCVVVGGVKGNLFPVNMDTTQSVGELMDAIKAKMANALKGVDADQLRLFLAKETDGEWLSSGLEVVNKLKKGETTSFSEALTAEDNELQAENFLETFLTS</sequence>
<gene>
    <name evidence="6" type="ORF">DD237_001612</name>
    <name evidence="5" type="ORF">DD238_000741</name>
</gene>
<evidence type="ECO:0000259" key="4">
    <source>
        <dbReference type="Pfam" id="PF20147"/>
    </source>
</evidence>
<comment type="subcellular location">
    <subcellularLocation>
        <location evidence="1">Host cell</location>
    </subcellularLocation>
    <subcellularLocation>
        <location evidence="2">Secreted</location>
    </subcellularLocation>
</comment>
<dbReference type="GO" id="GO:0043657">
    <property type="term" value="C:host cell"/>
    <property type="evidence" value="ECO:0007669"/>
    <property type="project" value="UniProtKB-SubCell"/>
</dbReference>
<dbReference type="OrthoDB" id="167272at2759"/>
<evidence type="ECO:0000256" key="2">
    <source>
        <dbReference type="ARBA" id="ARBA00004613"/>
    </source>
</evidence>
<keyword evidence="3" id="KW-0964">Secreted</keyword>
<feature type="domain" description="Crinkler effector protein N-terminal" evidence="4">
    <location>
        <begin position="2"/>
        <end position="89"/>
    </location>
</feature>
<dbReference type="AlphaFoldDB" id="A0A3M6VTM1"/>
<keyword evidence="7" id="KW-1185">Reference proteome</keyword>
<dbReference type="EMBL" id="QKXF01000092">
    <property type="protein sequence ID" value="RQM17609.1"/>
    <property type="molecule type" value="Genomic_DNA"/>
</dbReference>
<organism evidence="5 7">
    <name type="scientific">Peronospora effusa</name>
    <dbReference type="NCBI Taxonomy" id="542832"/>
    <lineage>
        <taxon>Eukaryota</taxon>
        <taxon>Sar</taxon>
        <taxon>Stramenopiles</taxon>
        <taxon>Oomycota</taxon>
        <taxon>Peronosporomycetes</taxon>
        <taxon>Peronosporales</taxon>
        <taxon>Peronosporaceae</taxon>
        <taxon>Peronospora</taxon>
    </lineage>
</organism>
<dbReference type="GO" id="GO:0005576">
    <property type="term" value="C:extracellular region"/>
    <property type="evidence" value="ECO:0007669"/>
    <property type="project" value="UniProtKB-SubCell"/>
</dbReference>
<evidence type="ECO:0000313" key="5">
    <source>
        <dbReference type="EMBL" id="RMX67750.1"/>
    </source>
</evidence>
<dbReference type="Pfam" id="PF20147">
    <property type="entry name" value="Crinkler"/>
    <property type="match status" value="1"/>
</dbReference>
<comment type="caution">
    <text evidence="5">The sequence shown here is derived from an EMBL/GenBank/DDBJ whole genome shotgun (WGS) entry which is preliminary data.</text>
</comment>
<dbReference type="EMBL" id="QLLG01000158">
    <property type="protein sequence ID" value="RMX67750.1"/>
    <property type="molecule type" value="Genomic_DNA"/>
</dbReference>
<evidence type="ECO:0000313" key="7">
    <source>
        <dbReference type="Proteomes" id="UP000282087"/>
    </source>
</evidence>
<evidence type="ECO:0000313" key="6">
    <source>
        <dbReference type="EMBL" id="RQM17609.1"/>
    </source>
</evidence>
<reference evidence="7 8" key="1">
    <citation type="submission" date="2018-06" db="EMBL/GenBank/DDBJ databases">
        <title>Comparative genomics of downy mildews reveals potential adaptations to biotrophy.</title>
        <authorList>
            <person name="Fletcher K."/>
            <person name="Klosterman S.J."/>
            <person name="Derevnina L."/>
            <person name="Martin F."/>
            <person name="Koike S."/>
            <person name="Reyes Chin-Wo S."/>
            <person name="Mou B."/>
            <person name="Michelmore R."/>
        </authorList>
    </citation>
    <scope>NUCLEOTIDE SEQUENCE [LARGE SCALE GENOMIC DNA]</scope>
    <source>
        <strain evidence="6 8">R13</strain>
        <strain evidence="5 7">R14</strain>
    </source>
</reference>
<dbReference type="VEuPathDB" id="FungiDB:DD237_001612"/>
<accession>A0A3M6VTM1</accession>
<name>A0A3M6VTM1_9STRA</name>
<dbReference type="InterPro" id="IPR045379">
    <property type="entry name" value="Crinkler_N"/>
</dbReference>
<evidence type="ECO:0000256" key="1">
    <source>
        <dbReference type="ARBA" id="ARBA00004340"/>
    </source>
</evidence>